<keyword evidence="2" id="KW-1185">Reference proteome</keyword>
<dbReference type="AlphaFoldDB" id="A0A8J9VPA4"/>
<evidence type="ECO:0000313" key="2">
    <source>
        <dbReference type="Proteomes" id="UP000838878"/>
    </source>
</evidence>
<reference evidence="1" key="1">
    <citation type="submission" date="2021-12" db="EMBL/GenBank/DDBJ databases">
        <authorList>
            <person name="Martin H S."/>
        </authorList>
    </citation>
    <scope>NUCLEOTIDE SEQUENCE</scope>
</reference>
<sequence length="112" mass="13386">MKLREVYDTYLEKHNPIMGHYNALREKDEFYQSDIAKNDLQIQQATEIVLNLQNEWTKTVYTMSCKLQRMNSHKEDLAKKYWQMKKETKTARSREDEMLSVLVDSSHDAIKV</sequence>
<dbReference type="EMBL" id="OV170230">
    <property type="protein sequence ID" value="CAH0715362.1"/>
    <property type="molecule type" value="Genomic_DNA"/>
</dbReference>
<accession>A0A8J9VPA4</accession>
<organism evidence="1 2">
    <name type="scientific">Brenthis ino</name>
    <name type="common">lesser marbled fritillary</name>
    <dbReference type="NCBI Taxonomy" id="405034"/>
    <lineage>
        <taxon>Eukaryota</taxon>
        <taxon>Metazoa</taxon>
        <taxon>Ecdysozoa</taxon>
        <taxon>Arthropoda</taxon>
        <taxon>Hexapoda</taxon>
        <taxon>Insecta</taxon>
        <taxon>Pterygota</taxon>
        <taxon>Neoptera</taxon>
        <taxon>Endopterygota</taxon>
        <taxon>Lepidoptera</taxon>
        <taxon>Glossata</taxon>
        <taxon>Ditrysia</taxon>
        <taxon>Papilionoidea</taxon>
        <taxon>Nymphalidae</taxon>
        <taxon>Heliconiinae</taxon>
        <taxon>Argynnini</taxon>
        <taxon>Brenthis</taxon>
    </lineage>
</organism>
<gene>
    <name evidence="1" type="ORF">BINO364_LOCUS2293</name>
</gene>
<protein>
    <submittedName>
        <fullName evidence="1">Uncharacterized protein</fullName>
    </submittedName>
</protein>
<dbReference type="Proteomes" id="UP000838878">
    <property type="component" value="Chromosome 10"/>
</dbReference>
<dbReference type="OrthoDB" id="7760980at2759"/>
<proteinExistence type="predicted"/>
<name>A0A8J9VPA4_9NEOP</name>
<feature type="non-terminal residue" evidence="1">
    <location>
        <position position="112"/>
    </location>
</feature>
<evidence type="ECO:0000313" key="1">
    <source>
        <dbReference type="EMBL" id="CAH0715362.1"/>
    </source>
</evidence>